<feature type="domain" description="Carbohydrate kinase PfkB" evidence="3">
    <location>
        <begin position="55"/>
        <end position="322"/>
    </location>
</feature>
<dbReference type="Gene3D" id="3.40.1190.20">
    <property type="match status" value="1"/>
</dbReference>
<dbReference type="InterPro" id="IPR011611">
    <property type="entry name" value="PfkB_dom"/>
</dbReference>
<dbReference type="PROSITE" id="PS00584">
    <property type="entry name" value="PFKB_KINASES_2"/>
    <property type="match status" value="1"/>
</dbReference>
<gene>
    <name evidence="4" type="ORF">AMPC_12690</name>
</gene>
<protein>
    <submittedName>
        <fullName evidence="4">ADP-heptose synthase</fullName>
    </submittedName>
</protein>
<dbReference type="RefSeq" id="WP_248345341.1">
    <property type="nucleotide sequence ID" value="NZ_AP025592.1"/>
</dbReference>
<sequence length="334" mass="34419">MRRPAEVTLAALAPVVRRLGEAEAVVAGDLVADEYVYGETERISREAPVLIVRYERSELRAGAAANAAANLAALGVRVRLVGVVGEDAVGAALLEVLEGAGVDVSGVLRLAGRPTEVKTRILAGGRSTRRQQMLRVDRAPPPLPAAAERALAREVARAGRGARAALASDYGSGTLAPPVVEALRKLRARGASVCVDSRYQLASFAGLTTAKPNEPELEAVSGVRLDGPASFDRAARALLRKLGCEEVLVTRGRLGMSLYAKGEPPVHLRAHGEREAVDVTGAGDTVGAAFTAARAAGASALDAARLANVAGALVVAKPGTATVSGAELLRELEG</sequence>
<proteinExistence type="predicted"/>
<keyword evidence="2" id="KW-0418">Kinase</keyword>
<organism evidence="4 5">
    <name type="scientific">Anaeromyxobacter paludicola</name>
    <dbReference type="NCBI Taxonomy" id="2918171"/>
    <lineage>
        <taxon>Bacteria</taxon>
        <taxon>Pseudomonadati</taxon>
        <taxon>Myxococcota</taxon>
        <taxon>Myxococcia</taxon>
        <taxon>Myxococcales</taxon>
        <taxon>Cystobacterineae</taxon>
        <taxon>Anaeromyxobacteraceae</taxon>
        <taxon>Anaeromyxobacter</taxon>
    </lineage>
</organism>
<dbReference type="PANTHER" id="PTHR46969">
    <property type="entry name" value="BIFUNCTIONAL PROTEIN HLDE"/>
    <property type="match status" value="1"/>
</dbReference>
<reference evidence="5" key="1">
    <citation type="journal article" date="2022" name="Int. J. Syst. Evol. Microbiol.">
        <title>Anaeromyxobacter oryzae sp. nov., Anaeromyxobacter diazotrophicus sp. nov. and Anaeromyxobacter paludicola sp. nov., isolated from paddy soils.</title>
        <authorList>
            <person name="Itoh H."/>
            <person name="Xu Z."/>
            <person name="Mise K."/>
            <person name="Masuda Y."/>
            <person name="Ushijima N."/>
            <person name="Hayakawa C."/>
            <person name="Shiratori Y."/>
            <person name="Senoo K."/>
        </authorList>
    </citation>
    <scope>NUCLEOTIDE SEQUENCE [LARGE SCALE GENOMIC DNA]</scope>
    <source>
        <strain evidence="5">Red630</strain>
    </source>
</reference>
<name>A0ABN6N4R6_9BACT</name>
<dbReference type="SUPFAM" id="SSF53613">
    <property type="entry name" value="Ribokinase-like"/>
    <property type="match status" value="1"/>
</dbReference>
<accession>A0ABN6N4R6</accession>
<dbReference type="Proteomes" id="UP001162734">
    <property type="component" value="Chromosome"/>
</dbReference>
<dbReference type="EMBL" id="AP025592">
    <property type="protein sequence ID" value="BDG08156.1"/>
    <property type="molecule type" value="Genomic_DNA"/>
</dbReference>
<keyword evidence="5" id="KW-1185">Reference proteome</keyword>
<dbReference type="Pfam" id="PF00294">
    <property type="entry name" value="PfkB"/>
    <property type="match status" value="1"/>
</dbReference>
<dbReference type="PANTHER" id="PTHR46969:SF1">
    <property type="entry name" value="BIFUNCTIONAL PROTEIN HLDE"/>
    <property type="match status" value="1"/>
</dbReference>
<dbReference type="InterPro" id="IPR002173">
    <property type="entry name" value="Carboh/pur_kinase_PfkB_CS"/>
</dbReference>
<evidence type="ECO:0000313" key="5">
    <source>
        <dbReference type="Proteomes" id="UP001162734"/>
    </source>
</evidence>
<keyword evidence="1" id="KW-0808">Transferase</keyword>
<dbReference type="InterPro" id="IPR029056">
    <property type="entry name" value="Ribokinase-like"/>
</dbReference>
<evidence type="ECO:0000259" key="3">
    <source>
        <dbReference type="Pfam" id="PF00294"/>
    </source>
</evidence>
<evidence type="ECO:0000313" key="4">
    <source>
        <dbReference type="EMBL" id="BDG08156.1"/>
    </source>
</evidence>
<evidence type="ECO:0000256" key="1">
    <source>
        <dbReference type="ARBA" id="ARBA00022679"/>
    </source>
</evidence>
<evidence type="ECO:0000256" key="2">
    <source>
        <dbReference type="ARBA" id="ARBA00022777"/>
    </source>
</evidence>